<dbReference type="Proteomes" id="UP000095606">
    <property type="component" value="Unassembled WGS sequence"/>
</dbReference>
<dbReference type="Proteomes" id="UP001060104">
    <property type="component" value="Chromosome"/>
</dbReference>
<dbReference type="RefSeq" id="WP_010537008.1">
    <property type="nucleotide sequence ID" value="NZ_CABMFH010000012.1"/>
</dbReference>
<feature type="coiled-coil region" evidence="1">
    <location>
        <begin position="23"/>
        <end position="64"/>
    </location>
</feature>
<keyword evidence="6" id="KW-1185">Reference proteome</keyword>
<gene>
    <name evidence="2" type="ORF">ERS852461_03050</name>
    <name evidence="3" type="ORF">NXW97_10285</name>
    <name evidence="4" type="ORF">NXY30_11990</name>
</gene>
<dbReference type="EMBL" id="CZAE01000015">
    <property type="protein sequence ID" value="CUP64894.1"/>
    <property type="molecule type" value="Genomic_DNA"/>
</dbReference>
<evidence type="ECO:0000313" key="4">
    <source>
        <dbReference type="EMBL" id="UVQ77032.1"/>
    </source>
</evidence>
<dbReference type="Proteomes" id="UP001204548">
    <property type="component" value="Unassembled WGS sequence"/>
</dbReference>
<accession>A0A174PU58</accession>
<dbReference type="EMBL" id="CP103141">
    <property type="protein sequence ID" value="UVQ77032.1"/>
    <property type="molecule type" value="Genomic_DNA"/>
</dbReference>
<evidence type="ECO:0000313" key="2">
    <source>
        <dbReference type="EMBL" id="CUP64894.1"/>
    </source>
</evidence>
<evidence type="ECO:0000313" key="6">
    <source>
        <dbReference type="Proteomes" id="UP001060104"/>
    </source>
</evidence>
<accession>A0A3E5GCM7</accession>
<dbReference type="GeneID" id="69589207"/>
<name>A0A3E5GCM7_9BACE</name>
<keyword evidence="1" id="KW-0175">Coiled coil</keyword>
<dbReference type="EMBL" id="JANUTS010000001">
    <property type="protein sequence ID" value="MCS2792392.1"/>
    <property type="molecule type" value="Genomic_DNA"/>
</dbReference>
<evidence type="ECO:0000256" key="1">
    <source>
        <dbReference type="SAM" id="Coils"/>
    </source>
</evidence>
<evidence type="ECO:0000313" key="5">
    <source>
        <dbReference type="Proteomes" id="UP000095606"/>
    </source>
</evidence>
<proteinExistence type="predicted"/>
<organism evidence="2 5">
    <name type="scientific">Bacteroides faecis</name>
    <dbReference type="NCBI Taxonomy" id="674529"/>
    <lineage>
        <taxon>Bacteria</taxon>
        <taxon>Pseudomonadati</taxon>
        <taxon>Bacteroidota</taxon>
        <taxon>Bacteroidia</taxon>
        <taxon>Bacteroidales</taxon>
        <taxon>Bacteroidaceae</taxon>
        <taxon>Bacteroides</taxon>
    </lineage>
</organism>
<evidence type="ECO:0000313" key="3">
    <source>
        <dbReference type="EMBL" id="MCS2792392.1"/>
    </source>
</evidence>
<sequence>MTEEEKKLLSTFETQLRHLMYLHDELKRENAGLRKLLENEKLKNEKVQAQYDELEVNYTNLKTATTISLNGSDVKETKLRLSKLVREVDKCIALLNE</sequence>
<dbReference type="AlphaFoldDB" id="A0A3E5GCM7"/>
<protein>
    <submittedName>
        <fullName evidence="2">Uncharacterized protein</fullName>
    </submittedName>
</protein>
<reference evidence="2 5" key="1">
    <citation type="submission" date="2015-09" db="EMBL/GenBank/DDBJ databases">
        <authorList>
            <consortium name="Pathogen Informatics"/>
        </authorList>
    </citation>
    <scope>NUCLEOTIDE SEQUENCE [LARGE SCALE GENOMIC DNA]</scope>
    <source>
        <strain evidence="2 5">2789STDY5834846</strain>
    </source>
</reference>
<reference evidence="3" key="2">
    <citation type="submission" date="2022-08" db="EMBL/GenBank/DDBJ databases">
        <title>Genome Sequencing of Bacteroides fragilis Group Isolates with Nanopore Technology.</title>
        <authorList>
            <person name="Tisza M.J."/>
            <person name="Smith D."/>
            <person name="Dekker J.P."/>
        </authorList>
    </citation>
    <scope>NUCLEOTIDE SEQUENCE</scope>
    <source>
        <strain evidence="3">BFG-351</strain>
        <strain evidence="4">BFG-527</strain>
    </source>
</reference>